<dbReference type="RefSeq" id="WP_093638004.1">
    <property type="nucleotide sequence ID" value="NZ_FPBH01000015.1"/>
</dbReference>
<dbReference type="InterPro" id="IPR011009">
    <property type="entry name" value="Kinase-like_dom_sf"/>
</dbReference>
<keyword evidence="2" id="KW-0418">Kinase</keyword>
<evidence type="ECO:0000313" key="3">
    <source>
        <dbReference type="Proteomes" id="UP000198844"/>
    </source>
</evidence>
<dbReference type="Proteomes" id="UP000198844">
    <property type="component" value="Unassembled WGS sequence"/>
</dbReference>
<dbReference type="PANTHER" id="PTHR22603:SF66">
    <property type="entry name" value="ETHANOLAMINE KINASE"/>
    <property type="match status" value="1"/>
</dbReference>
<dbReference type="AlphaFoldDB" id="A0A1I7E9U7"/>
<dbReference type="SUPFAM" id="SSF56112">
    <property type="entry name" value="Protein kinase-like (PK-like)"/>
    <property type="match status" value="1"/>
</dbReference>
<dbReference type="GO" id="GO:0004305">
    <property type="term" value="F:ethanolamine kinase activity"/>
    <property type="evidence" value="ECO:0007669"/>
    <property type="project" value="TreeGrafter"/>
</dbReference>
<dbReference type="Gene3D" id="3.90.1200.10">
    <property type="match status" value="1"/>
</dbReference>
<dbReference type="PANTHER" id="PTHR22603">
    <property type="entry name" value="CHOLINE/ETHANOALAMINE KINASE"/>
    <property type="match status" value="1"/>
</dbReference>
<proteinExistence type="predicted"/>
<name>A0A1I7E9U7_9BURK</name>
<evidence type="ECO:0000259" key="1">
    <source>
        <dbReference type="Pfam" id="PF01636"/>
    </source>
</evidence>
<accession>A0A1I7E9U7</accession>
<dbReference type="InterPro" id="IPR002575">
    <property type="entry name" value="Aminoglycoside_PTrfase"/>
</dbReference>
<dbReference type="EMBL" id="FPBH01000015">
    <property type="protein sequence ID" value="SFU20645.1"/>
    <property type="molecule type" value="Genomic_DNA"/>
</dbReference>
<organism evidence="2 3">
    <name type="scientific">Paraburkholderia aspalathi</name>
    <dbReference type="NCBI Taxonomy" id="1324617"/>
    <lineage>
        <taxon>Bacteria</taxon>
        <taxon>Pseudomonadati</taxon>
        <taxon>Pseudomonadota</taxon>
        <taxon>Betaproteobacteria</taxon>
        <taxon>Burkholderiales</taxon>
        <taxon>Burkholderiaceae</taxon>
        <taxon>Paraburkholderia</taxon>
    </lineage>
</organism>
<sequence>MDIRQSDTTAAHLPRIEEISYVRRSWTPAQTEAHIRTLPIWNGTIEVEQKFGGLQNRTFFVTTSSRERFAVRVGFDQFRTRQTAIVQCTIAAHTLGVGPRLIYAEPNLTVTEFVDGTGVQLEQMKDRAIVKQIIDSMKKLHNGSHAVEETISYWWPFDSVRRYLNAMENGKEANGFHPSKWVEMVPRFREITNRLETAIQPYLPVLTHNDMVFVNMIFDPDGQIMFIDWDGGAYGHPMWDVAEMLMWGEADDEMTRYALQCYYGEIDGEQLQQRLREVHAFQIMSALRLCTECAEHILDPYFFLTPEEVSKGMDIVLPGQDPSLDGLYDLILPRFESLLSQYGREFES</sequence>
<reference evidence="2 3" key="1">
    <citation type="submission" date="2016-10" db="EMBL/GenBank/DDBJ databases">
        <authorList>
            <person name="de Groot N.N."/>
        </authorList>
    </citation>
    <scope>NUCLEOTIDE SEQUENCE [LARGE SCALE GENOMIC DNA]</scope>
    <source>
        <strain evidence="2 3">LMG 27731</strain>
    </source>
</reference>
<keyword evidence="2" id="KW-0808">Transferase</keyword>
<gene>
    <name evidence="2" type="ORF">SAMN05192563_101573</name>
</gene>
<dbReference type="OrthoDB" id="3806873at2"/>
<dbReference type="GO" id="GO:0005737">
    <property type="term" value="C:cytoplasm"/>
    <property type="evidence" value="ECO:0007669"/>
    <property type="project" value="TreeGrafter"/>
</dbReference>
<evidence type="ECO:0000313" key="2">
    <source>
        <dbReference type="EMBL" id="SFU20645.1"/>
    </source>
</evidence>
<dbReference type="GO" id="GO:0006646">
    <property type="term" value="P:phosphatidylethanolamine biosynthetic process"/>
    <property type="evidence" value="ECO:0007669"/>
    <property type="project" value="TreeGrafter"/>
</dbReference>
<protein>
    <submittedName>
        <fullName evidence="2">Choline/ethanolamine kinase</fullName>
    </submittedName>
</protein>
<feature type="domain" description="Aminoglycoside phosphotransferase" evidence="1">
    <location>
        <begin position="52"/>
        <end position="270"/>
    </location>
</feature>
<dbReference type="Gene3D" id="3.30.200.20">
    <property type="entry name" value="Phosphorylase Kinase, domain 1"/>
    <property type="match status" value="1"/>
</dbReference>
<dbReference type="Pfam" id="PF01636">
    <property type="entry name" value="APH"/>
    <property type="match status" value="1"/>
</dbReference>